<gene>
    <name evidence="1" type="ORF">PRZ03_02870</name>
</gene>
<evidence type="ECO:0000313" key="2">
    <source>
        <dbReference type="Proteomes" id="UP001221189"/>
    </source>
</evidence>
<sequence length="316" mass="32868">MGNTLSSPFQAGNGAKVGSQLLIDTASPKGLASNLQSAGMSFGRLVASTGQAVADTQMRLNTTGAEMASALATTQVEVIAAQESIYDDDGHLHEARTFTRKLPLVNFIDPVFYEWTAVRLQGEFYASGFSGSASATATTQTQTKQPGSGAFGFIFGANKVDTQTNTSTVNAGVTTTQERSFGHVRASALLQPKRDIGVPPPRQVVRGPSLNVVAGEIKDVMDGAVLQARTMAVLIELRRADGSAIAGKAIAIDTDGAPWSYTDDTAVLTDAQGRLGLTLRRDFLAAAGGAAPDTAPKDVILSARLGLVSNSSSLSF</sequence>
<keyword evidence="2" id="KW-1185">Reference proteome</keyword>
<protein>
    <submittedName>
        <fullName evidence="1">Uncharacterized protein</fullName>
    </submittedName>
</protein>
<reference evidence="1 2" key="1">
    <citation type="submission" date="2022-10" db="EMBL/GenBank/DDBJ databases">
        <title>Paucibacter sp. hw1 Genome sequencing.</title>
        <authorList>
            <person name="Park S."/>
        </authorList>
    </citation>
    <scope>NUCLEOTIDE SEQUENCE [LARGE SCALE GENOMIC DNA]</scope>
    <source>
        <strain evidence="2">hw1</strain>
    </source>
</reference>
<proteinExistence type="predicted"/>
<dbReference type="EMBL" id="JAQQXT010000001">
    <property type="protein sequence ID" value="MDC8770501.1"/>
    <property type="molecule type" value="Genomic_DNA"/>
</dbReference>
<organism evidence="1 2">
    <name type="scientific">Roseateles albus</name>
    <dbReference type="NCBI Taxonomy" id="2987525"/>
    <lineage>
        <taxon>Bacteria</taxon>
        <taxon>Pseudomonadati</taxon>
        <taxon>Pseudomonadota</taxon>
        <taxon>Betaproteobacteria</taxon>
        <taxon>Burkholderiales</taxon>
        <taxon>Sphaerotilaceae</taxon>
        <taxon>Roseateles</taxon>
    </lineage>
</organism>
<evidence type="ECO:0000313" key="1">
    <source>
        <dbReference type="EMBL" id="MDC8770501.1"/>
    </source>
</evidence>
<accession>A0ABT5K974</accession>
<dbReference type="RefSeq" id="WP_273598930.1">
    <property type="nucleotide sequence ID" value="NZ_JAQQXT010000001.1"/>
</dbReference>
<name>A0ABT5K974_9BURK</name>
<comment type="caution">
    <text evidence="1">The sequence shown here is derived from an EMBL/GenBank/DDBJ whole genome shotgun (WGS) entry which is preliminary data.</text>
</comment>
<dbReference type="Proteomes" id="UP001221189">
    <property type="component" value="Unassembled WGS sequence"/>
</dbReference>